<dbReference type="PRINTS" id="PR01988">
    <property type="entry name" value="EXPORTERBACE"/>
</dbReference>
<dbReference type="InterPro" id="IPR020846">
    <property type="entry name" value="MFS_dom"/>
</dbReference>
<dbReference type="Pfam" id="PF05977">
    <property type="entry name" value="MFS_3"/>
    <property type="match status" value="1"/>
</dbReference>
<keyword evidence="5 7" id="KW-1133">Transmembrane helix</keyword>
<feature type="transmembrane region" description="Helical" evidence="7">
    <location>
        <begin position="322"/>
        <end position="339"/>
    </location>
</feature>
<organism evidence="9 10">
    <name type="scientific">Lottiidibacillus patelloidae</name>
    <dbReference type="NCBI Taxonomy" id="2670334"/>
    <lineage>
        <taxon>Bacteria</taxon>
        <taxon>Bacillati</taxon>
        <taxon>Bacillota</taxon>
        <taxon>Bacilli</taxon>
        <taxon>Bacillales</taxon>
        <taxon>Bacillaceae</taxon>
        <taxon>Lottiidibacillus</taxon>
    </lineage>
</organism>
<feature type="transmembrane region" description="Helical" evidence="7">
    <location>
        <begin position="360"/>
        <end position="381"/>
    </location>
</feature>
<dbReference type="InterPro" id="IPR036259">
    <property type="entry name" value="MFS_trans_sf"/>
</dbReference>
<evidence type="ECO:0000256" key="6">
    <source>
        <dbReference type="ARBA" id="ARBA00023136"/>
    </source>
</evidence>
<feature type="transmembrane region" description="Helical" evidence="7">
    <location>
        <begin position="272"/>
        <end position="290"/>
    </location>
</feature>
<gene>
    <name evidence="9" type="ORF">CIB95_15030</name>
</gene>
<sequence>MNEYVKLLRNKYYRKFLIAMTVLQLGRKVSWIALAWFVYEVTGSALSIGIVIFSATISPLLSSIFVGGILDKYDRRNIMIFENIIRGTLLLSIPLLFWFDLLNFQLIITVVVINGILSSFTTIGTSAILPSFIHEDDLETANALFTMSWQIAFLVGPAIGGLCVAAFGSPITLLLDVLAFYIASFLYYKIPQEVYQRDQTIDTSKDDNKSNSQRVLSFFKDTKAGFTFIFKFPVLIVIAVVTLLFNFAYGPLEPMFPIYVDKVLQSGPETLGLMWTFFAIGSLLGAFLWVRFKKNFAYSHALGSVIILWGIVPFLLTKVDTPFLVFAFMFFGGAVYAPYNIVAPTLRQRLVPNQIRGRVFGAYGLIGGLGLPLGVYVGGLLGEYYGAIHTIFLSSIFTFCLGIFVFMHPALRFTKAETLKVPEDYKSLN</sequence>
<feature type="transmembrane region" description="Helical" evidence="7">
    <location>
        <begin position="45"/>
        <end position="66"/>
    </location>
</feature>
<feature type="transmembrane region" description="Helical" evidence="7">
    <location>
        <begin position="173"/>
        <end position="190"/>
    </location>
</feature>
<feature type="domain" description="Major facilitator superfamily (MFS) profile" evidence="8">
    <location>
        <begin position="234"/>
        <end position="429"/>
    </location>
</feature>
<evidence type="ECO:0000256" key="2">
    <source>
        <dbReference type="ARBA" id="ARBA00022448"/>
    </source>
</evidence>
<dbReference type="CDD" id="cd06173">
    <property type="entry name" value="MFS_MefA_like"/>
    <property type="match status" value="1"/>
</dbReference>
<dbReference type="PROSITE" id="PS50850">
    <property type="entry name" value="MFS"/>
    <property type="match status" value="1"/>
</dbReference>
<evidence type="ECO:0000256" key="1">
    <source>
        <dbReference type="ARBA" id="ARBA00004651"/>
    </source>
</evidence>
<evidence type="ECO:0000256" key="3">
    <source>
        <dbReference type="ARBA" id="ARBA00022475"/>
    </source>
</evidence>
<name>A0A263BQH8_9BACI</name>
<dbReference type="EMBL" id="NPIA01000011">
    <property type="protein sequence ID" value="OZM55832.1"/>
    <property type="molecule type" value="Genomic_DNA"/>
</dbReference>
<reference evidence="10" key="1">
    <citation type="submission" date="2017-08" db="EMBL/GenBank/DDBJ databases">
        <authorList>
            <person name="Huang Z."/>
        </authorList>
    </citation>
    <scope>NUCLEOTIDE SEQUENCE [LARGE SCALE GENOMIC DNA]</scope>
    <source>
        <strain evidence="10">SA5d-4</strain>
    </source>
</reference>
<evidence type="ECO:0000256" key="4">
    <source>
        <dbReference type="ARBA" id="ARBA00022692"/>
    </source>
</evidence>
<keyword evidence="2" id="KW-0813">Transport</keyword>
<keyword evidence="3" id="KW-1003">Cell membrane</keyword>
<dbReference type="PANTHER" id="PTHR23513:SF6">
    <property type="entry name" value="MAJOR FACILITATOR SUPERFAMILY ASSOCIATED DOMAIN-CONTAINING PROTEIN"/>
    <property type="match status" value="1"/>
</dbReference>
<dbReference type="GO" id="GO:0022857">
    <property type="term" value="F:transmembrane transporter activity"/>
    <property type="evidence" value="ECO:0007669"/>
    <property type="project" value="InterPro"/>
</dbReference>
<comment type="caution">
    <text evidence="9">The sequence shown here is derived from an EMBL/GenBank/DDBJ whole genome shotgun (WGS) entry which is preliminary data.</text>
</comment>
<keyword evidence="6 7" id="KW-0472">Membrane</keyword>
<feature type="transmembrane region" description="Helical" evidence="7">
    <location>
        <begin position="228"/>
        <end position="252"/>
    </location>
</feature>
<keyword evidence="4 7" id="KW-0812">Transmembrane</keyword>
<feature type="transmembrane region" description="Helical" evidence="7">
    <location>
        <begin position="297"/>
        <end position="316"/>
    </location>
</feature>
<dbReference type="RefSeq" id="WP_094926511.1">
    <property type="nucleotide sequence ID" value="NZ_NPIA01000011.1"/>
</dbReference>
<dbReference type="InterPro" id="IPR010290">
    <property type="entry name" value="TM_effector"/>
</dbReference>
<dbReference type="Gene3D" id="1.20.1250.20">
    <property type="entry name" value="MFS general substrate transporter like domains"/>
    <property type="match status" value="1"/>
</dbReference>
<reference evidence="9 10" key="2">
    <citation type="submission" date="2017-09" db="EMBL/GenBank/DDBJ databases">
        <title>Bacillus patelloidae sp. nov., isolated from the intestinal tract of a marine limpet.</title>
        <authorList>
            <person name="Liu R."/>
            <person name="Dong C."/>
            <person name="Shao Z."/>
        </authorList>
    </citation>
    <scope>NUCLEOTIDE SEQUENCE [LARGE SCALE GENOMIC DNA]</scope>
    <source>
        <strain evidence="9 10">SA5d-4</strain>
    </source>
</reference>
<keyword evidence="10" id="KW-1185">Reference proteome</keyword>
<protein>
    <recommendedName>
        <fullName evidence="8">Major facilitator superfamily (MFS) profile domain-containing protein</fullName>
    </recommendedName>
</protein>
<dbReference type="Proteomes" id="UP000217083">
    <property type="component" value="Unassembled WGS sequence"/>
</dbReference>
<evidence type="ECO:0000256" key="5">
    <source>
        <dbReference type="ARBA" id="ARBA00022989"/>
    </source>
</evidence>
<feature type="transmembrane region" description="Helical" evidence="7">
    <location>
        <begin position="387"/>
        <end position="407"/>
    </location>
</feature>
<dbReference type="PANTHER" id="PTHR23513">
    <property type="entry name" value="INTEGRAL MEMBRANE EFFLUX PROTEIN-RELATED"/>
    <property type="match status" value="1"/>
</dbReference>
<dbReference type="InterPro" id="IPR022324">
    <property type="entry name" value="Bacilysin_exporter_BacE_put"/>
</dbReference>
<feature type="transmembrane region" description="Helical" evidence="7">
    <location>
        <begin position="16"/>
        <end position="39"/>
    </location>
</feature>
<evidence type="ECO:0000313" key="10">
    <source>
        <dbReference type="Proteomes" id="UP000217083"/>
    </source>
</evidence>
<accession>A0A263BQH8</accession>
<proteinExistence type="predicted"/>
<dbReference type="SUPFAM" id="SSF103473">
    <property type="entry name" value="MFS general substrate transporter"/>
    <property type="match status" value="1"/>
</dbReference>
<feature type="transmembrane region" description="Helical" evidence="7">
    <location>
        <begin position="141"/>
        <end position="167"/>
    </location>
</feature>
<evidence type="ECO:0000256" key="7">
    <source>
        <dbReference type="SAM" id="Phobius"/>
    </source>
</evidence>
<dbReference type="GO" id="GO:0005886">
    <property type="term" value="C:plasma membrane"/>
    <property type="evidence" value="ECO:0007669"/>
    <property type="project" value="UniProtKB-SubCell"/>
</dbReference>
<comment type="subcellular location">
    <subcellularLocation>
        <location evidence="1">Cell membrane</location>
        <topology evidence="1">Multi-pass membrane protein</topology>
    </subcellularLocation>
</comment>
<feature type="transmembrane region" description="Helical" evidence="7">
    <location>
        <begin position="78"/>
        <end position="99"/>
    </location>
</feature>
<evidence type="ECO:0000313" key="9">
    <source>
        <dbReference type="EMBL" id="OZM55832.1"/>
    </source>
</evidence>
<feature type="transmembrane region" description="Helical" evidence="7">
    <location>
        <begin position="105"/>
        <end position="129"/>
    </location>
</feature>
<dbReference type="AlphaFoldDB" id="A0A263BQH8"/>
<evidence type="ECO:0000259" key="8">
    <source>
        <dbReference type="PROSITE" id="PS50850"/>
    </source>
</evidence>